<accession>A0A078KHB2</accession>
<feature type="transmembrane region" description="Helical" evidence="2">
    <location>
        <begin position="709"/>
        <end position="732"/>
    </location>
</feature>
<feature type="transmembrane region" description="Helical" evidence="2">
    <location>
        <begin position="29"/>
        <end position="53"/>
    </location>
</feature>
<dbReference type="VEuPathDB" id="PlasmoDB:PYYM_0620800"/>
<name>A0A078KHB2_PLAYE</name>
<dbReference type="KEGG" id="pyo:PY17X_0621700"/>
<dbReference type="VEuPathDB" id="PlasmoDB:Py17XNL_000600765"/>
<gene>
    <name evidence="4" type="ORF">PY17X_0621700</name>
    <name evidence="3" type="ORF">PYYM_0620800</name>
</gene>
<keyword evidence="2" id="KW-0812">Transmembrane</keyword>
<evidence type="ECO:0000256" key="2">
    <source>
        <dbReference type="SAM" id="Phobius"/>
    </source>
</evidence>
<feature type="region of interest" description="Disordered" evidence="1">
    <location>
        <begin position="387"/>
        <end position="409"/>
    </location>
</feature>
<reference evidence="4" key="2">
    <citation type="submission" date="2014-05" db="EMBL/GenBank/DDBJ databases">
        <authorList>
            <person name="Aslett M.A."/>
            <person name="De Silva N."/>
        </authorList>
    </citation>
    <scope>NUCLEOTIDE SEQUENCE</scope>
    <source>
        <strain evidence="4">17X</strain>
    </source>
</reference>
<evidence type="ECO:0000313" key="6">
    <source>
        <dbReference type="Proteomes" id="UP000072904"/>
    </source>
</evidence>
<sequence length="774" mass="93500">MENNRMMEKNKKNINVIDIFFKKHFSSIYIIRLILNLVLLNILVIYFVIHFFFNQSTQNRMNSSENFNNLYFFKTVQKNEETYGNIIYVISIIYIILSLAFFILEFYIKWRKNNKLEYMIKIEGNKISENKISNKTSTHNLPDQNKNYEHTLEDSKTINTNQLKDRNKHKNAHTNIHITTNYIFVYILLILLGISQYNITEYVLYFYFILAICELSTPLTISMKLIHFITKYYKINFLKREKKSNNSNIIIKKKDIYFFFGYFLILRFLKKTNIYDKIIIFKKSKPVYESNLKNENNKIWIKNNYIFYHYFIIFSFFKNCIIHIFHFLRKWIYDHIKTKEKKKNMNETGPLLRNIKNVNTDVDKIEINYNNNLKKNANISNTVVNNFNVSNQNPKKKKKNNKCNKNNITKKSLEIENSDDIKKDDIKLNSSDKITNNLSMKKNELNKIIKNTNKYKDYYIKYNKYNKTISDMEKEEEFEFEDEKYFVNKNFSMIEKRQFNVIENKNNEIYSSDINIYEEKSQKKKKANINPKQLELKQLEHNRLELNHLELKHIYEQNKDNSLYFSNTSSTQVNEKETTEVDPSEENISYKDKNDISIKSYNNYMMKYQNISREYQGQCYNPDQDISYSYNNKYINKEENVNKKSFSKTEFDNVPSLNINKSNTICTYRLTYKIKKTNLDKKYISFEKNVKKILSNFKRRMEISIFLNAIYKIALLLNILIIFFVMSIMLNINLFIFTTNVNSFFFYKIISILIQCCYFVFFHLYVYEYNNIIK</sequence>
<evidence type="ECO:0000313" key="4">
    <source>
        <dbReference type="EMBL" id="VTZ75510.1"/>
    </source>
</evidence>
<dbReference type="EMBL" id="LK934634">
    <property type="protein sequence ID" value="CDU17068.1"/>
    <property type="molecule type" value="Genomic_DNA"/>
</dbReference>
<feature type="transmembrane region" description="Helical" evidence="2">
    <location>
        <begin position="307"/>
        <end position="328"/>
    </location>
</feature>
<reference evidence="3" key="3">
    <citation type="submission" date="2014-05" db="EMBL/GenBank/DDBJ databases">
        <authorList>
            <person name="Aslett A.Martin."/>
            <person name="De Silva Nishadi"/>
        </authorList>
    </citation>
    <scope>NUCLEOTIDE SEQUENCE</scope>
    <source>
        <strain evidence="3">YM</strain>
    </source>
</reference>
<dbReference type="EMBL" id="LM993660">
    <property type="protein sequence ID" value="VTZ75510.1"/>
    <property type="molecule type" value="Genomic_DNA"/>
</dbReference>
<dbReference type="VEuPathDB" id="PlasmoDB:PY04726"/>
<evidence type="ECO:0000313" key="3">
    <source>
        <dbReference type="EMBL" id="CDU17068.1"/>
    </source>
</evidence>
<feature type="transmembrane region" description="Helical" evidence="2">
    <location>
        <begin position="744"/>
        <end position="767"/>
    </location>
</feature>
<protein>
    <submittedName>
        <fullName evidence="4">Uncharacterized protein</fullName>
    </submittedName>
</protein>
<dbReference type="GeneID" id="3790395"/>
<feature type="transmembrane region" description="Helical" evidence="2">
    <location>
        <begin position="86"/>
        <end position="108"/>
    </location>
</feature>
<dbReference type="SUPFAM" id="SSF81665">
    <property type="entry name" value="Calcium ATPase, transmembrane domain M"/>
    <property type="match status" value="1"/>
</dbReference>
<dbReference type="InterPro" id="IPR023298">
    <property type="entry name" value="ATPase_P-typ_TM_dom_sf"/>
</dbReference>
<organism evidence="4 5">
    <name type="scientific">Plasmodium yoelii</name>
    <dbReference type="NCBI Taxonomy" id="5861"/>
    <lineage>
        <taxon>Eukaryota</taxon>
        <taxon>Sar</taxon>
        <taxon>Alveolata</taxon>
        <taxon>Apicomplexa</taxon>
        <taxon>Aconoidasida</taxon>
        <taxon>Haemosporida</taxon>
        <taxon>Plasmodiidae</taxon>
        <taxon>Plasmodium</taxon>
        <taxon>Plasmodium (Vinckeia)</taxon>
    </lineage>
</organism>
<dbReference type="Proteomes" id="UP000072904">
    <property type="component" value="Chromosome 6"/>
</dbReference>
<evidence type="ECO:0000313" key="5">
    <source>
        <dbReference type="Proteomes" id="UP000072874"/>
    </source>
</evidence>
<keyword evidence="2" id="KW-0472">Membrane</keyword>
<reference evidence="5 6" key="1">
    <citation type="journal article" date="2014" name="BMC Biol.">
        <title>A comprehensive evaluation of rodent malaria parasite genomes and gene expression.</title>
        <authorList>
            <person name="Otto T.D."/>
            <person name="Bohme U."/>
            <person name="Jackson A.P."/>
            <person name="Hunt M."/>
            <person name="Franke-Fayard B."/>
            <person name="Hoeijmakers W.A."/>
            <person name="Religa A.A."/>
            <person name="Robertson L."/>
            <person name="Sanders M."/>
            <person name="Ogun S.A."/>
            <person name="Cunningham D."/>
            <person name="Erhart A."/>
            <person name="Billker O."/>
            <person name="Khan S.M."/>
            <person name="Stunnenberg H.G."/>
            <person name="Langhorne J."/>
            <person name="Holder A.A."/>
            <person name="Waters A.P."/>
            <person name="Newbold C.I."/>
            <person name="Pain A."/>
            <person name="Berriman M."/>
            <person name="Janse C.J."/>
        </authorList>
    </citation>
    <scope>NUCLEOTIDE SEQUENCE [LARGE SCALE GENOMIC DNA]</scope>
    <source>
        <strain evidence="4 5">17X</strain>
        <strain evidence="3 6">YM</strain>
    </source>
</reference>
<dbReference type="VEuPathDB" id="PlasmoDB:PY17X_0621700"/>
<keyword evidence="2" id="KW-1133">Transmembrane helix</keyword>
<dbReference type="Proteomes" id="UP000072874">
    <property type="component" value="Chromosome 6"/>
</dbReference>
<dbReference type="OMA" id="FILAICE"/>
<evidence type="ECO:0000256" key="1">
    <source>
        <dbReference type="SAM" id="MobiDB-lite"/>
    </source>
</evidence>
<proteinExistence type="predicted"/>
<reference evidence="4" key="4">
    <citation type="submission" date="2019-05" db="EMBL/GenBank/DDBJ databases">
        <authorList>
            <consortium name="Pathogen Informatics"/>
        </authorList>
    </citation>
    <scope>NUCLEOTIDE SEQUENCE</scope>
    <source>
        <strain evidence="4">17X</strain>
    </source>
</reference>
<feature type="transmembrane region" description="Helical" evidence="2">
    <location>
        <begin position="205"/>
        <end position="229"/>
    </location>
</feature>
<feature type="transmembrane region" description="Helical" evidence="2">
    <location>
        <begin position="176"/>
        <end position="199"/>
    </location>
</feature>
<dbReference type="AlphaFoldDB" id="A0A078KHB2"/>
<dbReference type="OrthoDB" id="372911at2759"/>
<dbReference type="RefSeq" id="XP_725060.2">
    <property type="nucleotide sequence ID" value="XM_719967.2"/>
</dbReference>